<dbReference type="Pfam" id="PF07993">
    <property type="entry name" value="NAD_binding_4"/>
    <property type="match status" value="1"/>
</dbReference>
<dbReference type="OrthoDB" id="416786at2759"/>
<dbReference type="FunFam" id="3.40.50.12780:FF:000014">
    <property type="entry name" value="Nonribosomal peptide synthetase 1"/>
    <property type="match status" value="1"/>
</dbReference>
<dbReference type="STRING" id="308745.A0A0F8UY35"/>
<dbReference type="InterPro" id="IPR036736">
    <property type="entry name" value="ACP-like_sf"/>
</dbReference>
<organism evidence="6 7">
    <name type="scientific">Aspergillus rambellii</name>
    <dbReference type="NCBI Taxonomy" id="308745"/>
    <lineage>
        <taxon>Eukaryota</taxon>
        <taxon>Fungi</taxon>
        <taxon>Dikarya</taxon>
        <taxon>Ascomycota</taxon>
        <taxon>Pezizomycotina</taxon>
        <taxon>Eurotiomycetes</taxon>
        <taxon>Eurotiomycetidae</taxon>
        <taxon>Eurotiales</taxon>
        <taxon>Aspergillaceae</taxon>
        <taxon>Aspergillus</taxon>
        <taxon>Aspergillus subgen. Nidulantes</taxon>
    </lineage>
</organism>
<dbReference type="GO" id="GO:0016874">
    <property type="term" value="F:ligase activity"/>
    <property type="evidence" value="ECO:0007669"/>
    <property type="project" value="UniProtKB-KW"/>
</dbReference>
<dbReference type="GO" id="GO:0005737">
    <property type="term" value="C:cytoplasm"/>
    <property type="evidence" value="ECO:0007669"/>
    <property type="project" value="TreeGrafter"/>
</dbReference>
<keyword evidence="1" id="KW-0596">Phosphopantetheine</keyword>
<dbReference type="Pfam" id="PF00550">
    <property type="entry name" value="PP-binding"/>
    <property type="match status" value="1"/>
</dbReference>
<dbReference type="PANTHER" id="PTHR45527:SF1">
    <property type="entry name" value="FATTY ACID SYNTHASE"/>
    <property type="match status" value="1"/>
</dbReference>
<sequence>MPGSSFSFLCDGNLEKDSLLQLAAQQCQVPIEQIEDIYPCTAAQEGLFALSVKSLNAYIARYIYTLPRDTNITRFRDAIVATLDAHTILRTRLIQASEHGTLQVVVRQGVEISSSDNWNTYLASDSQQQMPPGAPLIRVGIIEGQEQTALVITIHHALYDDWSLNVVLKDIERAYDGTPLAPRVFADFTAHSLSAQSEDSAHYWRSQLGGASASRFPRLPSDSYIAAARGSMITQVPFAHIMTEAEQSAVIELGWALLVAQSTGSLDVTFGVTLTGRREPLPGIGDMSGPTIATVPFRVHLSPTTRVTDALESLLSKADEMLPFEQRGLYHIGHLGSDTAAACQFQTLVVIQSPPQYQYKYLRETTQDHDLLNHATFGTYPLTLVCDLAHDSVRVQAVYDDQVIPVEQMQRILDQFRTILVQIAGVQHDDASMVLSRIESVSARDLQELKHWNGQVPPKVDICMHDLILEQCRSQPGSPAVCAWDGGFTYGEIDDLSLKLATHLSRSHGVGPEVFVPVYFEKSKWTTVAILAVMRAGAAFVLLDPSTPLSRNETVCRKVNALCVLSSISLAASAGALADTIIPIGAEAKVFQPTPNNNNNNSATEESELSSFSSPSNALYAVFTSGSTGAPKGVIIENAAFATSTKSYIQTGQMTQETRALQFASYAFDVSISDTLVTLTAGGCICVPSEEERKAELAQVVAKYGINWADFTPSLLRQLSPDQMPSLRVIVLGGEPMSQAEIEIWSPHVRLLNIYGPAECCVLSTIQANITRATDPRDIGYGTGCVCWVTNPIDPNTLMPIGAVGELLIEGPTVGRGYLGDEEKTCAAFIASPSWMELFRPADTASRLYRTGDLVQYTNEGSLRYVGRRDMQVKLRGQRIELEEVEYHILACYPDADEVVVDVVSLEGRQEQLVAFVSVKGAPVTDTLAEQFLRATAEFHHSVATVEALLRQRVPTYMVPSVFFPVSHMLRTVSDKTDRRRLRQAVQNLTREQIESYRRQPRQATKRPPVSESARKMQAIWAQVLQVPKDGIGLDDGFFPLGGDSITAMKVAAIAKSQGLALSIPDLFRPSSTLEVIINQSIETATSRQWDWAAEATPSPNITACNVSLSARSRPTRKRIGLTGSTGFLGKELLRQLNEHPDVPEIHCLAVRENGAGVARKSPLLQSPKITIHAGDLSLPNLGMPADTFARILQDCDSIIHCGADISFVQPYELLKAANVGATQELARVAAQFSIPLHYISSAALSHFTGLDNVGEISMLPYPPPSDGEQGYLTSKWVSEIYLENCSRTHNIPLTIHRISSIVGPDAPAMDITNNVLGYSRQMRAVPNLRGCRGFVDLIPVDVAAANIVAEAVAVSSETALIRYVNESGETQVAASQLKGHLEQAAEESFQEMTLAQWIQSAQEHGMPELVARFLRSMPPEEIDIAMPLLTSSRIRGTRVMRN</sequence>
<evidence type="ECO:0000259" key="5">
    <source>
        <dbReference type="PROSITE" id="PS50075"/>
    </source>
</evidence>
<dbReference type="InterPro" id="IPR013120">
    <property type="entry name" value="FAR_NAD-bd"/>
</dbReference>
<dbReference type="Pfam" id="PF00668">
    <property type="entry name" value="Condensation"/>
    <property type="match status" value="1"/>
</dbReference>
<comment type="similarity">
    <text evidence="4">Belongs to the NRP synthetase family.</text>
</comment>
<dbReference type="PANTHER" id="PTHR45527">
    <property type="entry name" value="NONRIBOSOMAL PEPTIDE SYNTHETASE"/>
    <property type="match status" value="1"/>
</dbReference>
<dbReference type="InterPro" id="IPR023213">
    <property type="entry name" value="CAT-like_dom_sf"/>
</dbReference>
<dbReference type="GO" id="GO:0043041">
    <property type="term" value="P:amino acid activation for nonribosomal peptide biosynthetic process"/>
    <property type="evidence" value="ECO:0007669"/>
    <property type="project" value="TreeGrafter"/>
</dbReference>
<dbReference type="Gene3D" id="3.30.559.30">
    <property type="entry name" value="Nonribosomal peptide synthetase, condensation domain"/>
    <property type="match status" value="1"/>
</dbReference>
<dbReference type="InterPro" id="IPR000873">
    <property type="entry name" value="AMP-dep_synth/lig_dom"/>
</dbReference>
<gene>
    <name evidence="6" type="ORF">ARAM_006619</name>
</gene>
<evidence type="ECO:0000256" key="4">
    <source>
        <dbReference type="ARBA" id="ARBA00029454"/>
    </source>
</evidence>
<protein>
    <recommendedName>
        <fullName evidence="5">Carrier domain-containing protein</fullName>
    </recommendedName>
</protein>
<name>A0A0F8UY35_9EURO</name>
<evidence type="ECO:0000256" key="2">
    <source>
        <dbReference type="ARBA" id="ARBA00022553"/>
    </source>
</evidence>
<dbReference type="SUPFAM" id="SSF51735">
    <property type="entry name" value="NAD(P)-binding Rossmann-fold domains"/>
    <property type="match status" value="1"/>
</dbReference>
<dbReference type="Gene3D" id="2.30.38.10">
    <property type="entry name" value="Luciferase, Domain 3"/>
    <property type="match status" value="1"/>
</dbReference>
<keyword evidence="2" id="KW-0597">Phosphoprotein</keyword>
<feature type="domain" description="Carrier" evidence="5">
    <location>
        <begin position="1008"/>
        <end position="1085"/>
    </location>
</feature>
<dbReference type="InterPro" id="IPR009081">
    <property type="entry name" value="PP-bd_ACP"/>
</dbReference>
<dbReference type="SUPFAM" id="SSF52777">
    <property type="entry name" value="CoA-dependent acyltransferases"/>
    <property type="match status" value="2"/>
</dbReference>
<evidence type="ECO:0000256" key="3">
    <source>
        <dbReference type="ARBA" id="ARBA00022598"/>
    </source>
</evidence>
<dbReference type="Gene3D" id="3.30.300.30">
    <property type="match status" value="1"/>
</dbReference>
<dbReference type="Pfam" id="PF00501">
    <property type="entry name" value="AMP-binding"/>
    <property type="match status" value="1"/>
</dbReference>
<dbReference type="SUPFAM" id="SSF56801">
    <property type="entry name" value="Acetyl-CoA synthetase-like"/>
    <property type="match status" value="1"/>
</dbReference>
<dbReference type="Gene3D" id="3.40.50.720">
    <property type="entry name" value="NAD(P)-binding Rossmann-like Domain"/>
    <property type="match status" value="1"/>
</dbReference>
<dbReference type="FunFam" id="3.30.300.30:FF:000015">
    <property type="entry name" value="Nonribosomal peptide synthase SidD"/>
    <property type="match status" value="1"/>
</dbReference>
<dbReference type="PROSITE" id="PS50075">
    <property type="entry name" value="CARRIER"/>
    <property type="match status" value="1"/>
</dbReference>
<dbReference type="CDD" id="cd19545">
    <property type="entry name" value="FUM14_C_NRPS-like"/>
    <property type="match status" value="1"/>
</dbReference>
<dbReference type="CDD" id="cd05918">
    <property type="entry name" value="A_NRPS_SidN3_like"/>
    <property type="match status" value="1"/>
</dbReference>
<proteinExistence type="inferred from homology"/>
<dbReference type="InterPro" id="IPR036291">
    <property type="entry name" value="NAD(P)-bd_dom_sf"/>
</dbReference>
<evidence type="ECO:0000313" key="6">
    <source>
        <dbReference type="EMBL" id="KKK15686.1"/>
    </source>
</evidence>
<accession>A0A0F8UY35</accession>
<dbReference type="Gene3D" id="3.40.50.980">
    <property type="match status" value="2"/>
</dbReference>
<dbReference type="Gene3D" id="3.30.559.10">
    <property type="entry name" value="Chloramphenicol acetyltransferase-like domain"/>
    <property type="match status" value="1"/>
</dbReference>
<dbReference type="EMBL" id="JZBS01003219">
    <property type="protein sequence ID" value="KKK15686.1"/>
    <property type="molecule type" value="Genomic_DNA"/>
</dbReference>
<keyword evidence="7" id="KW-1185">Reference proteome</keyword>
<dbReference type="Gene3D" id="1.10.1200.10">
    <property type="entry name" value="ACP-like"/>
    <property type="match status" value="1"/>
</dbReference>
<evidence type="ECO:0000256" key="1">
    <source>
        <dbReference type="ARBA" id="ARBA00022450"/>
    </source>
</evidence>
<dbReference type="SUPFAM" id="SSF47336">
    <property type="entry name" value="ACP-like"/>
    <property type="match status" value="1"/>
</dbReference>
<dbReference type="NCBIfam" id="TIGR01733">
    <property type="entry name" value="AA-adenyl-dom"/>
    <property type="match status" value="1"/>
</dbReference>
<dbReference type="InterPro" id="IPR010071">
    <property type="entry name" value="AA_adenyl_dom"/>
</dbReference>
<dbReference type="InterPro" id="IPR045851">
    <property type="entry name" value="AMP-bd_C_sf"/>
</dbReference>
<comment type="caution">
    <text evidence="6">The sequence shown here is derived from an EMBL/GenBank/DDBJ whole genome shotgun (WGS) entry which is preliminary data.</text>
</comment>
<dbReference type="Proteomes" id="UP000034291">
    <property type="component" value="Unassembled WGS sequence"/>
</dbReference>
<dbReference type="GO" id="GO:0044550">
    <property type="term" value="P:secondary metabolite biosynthetic process"/>
    <property type="evidence" value="ECO:0007669"/>
    <property type="project" value="TreeGrafter"/>
</dbReference>
<evidence type="ECO:0000313" key="7">
    <source>
        <dbReference type="Proteomes" id="UP000034291"/>
    </source>
</evidence>
<dbReference type="GO" id="GO:0031177">
    <property type="term" value="F:phosphopantetheine binding"/>
    <property type="evidence" value="ECO:0007669"/>
    <property type="project" value="TreeGrafter"/>
</dbReference>
<reference evidence="6 7" key="1">
    <citation type="submission" date="2015-02" db="EMBL/GenBank/DDBJ databases">
        <title>Draft Genome Sequences of Two Closely-Related Aflatoxigenic Aspergillus Species Obtained from the Cote d'Ivoire.</title>
        <authorList>
            <person name="Moore G.G."/>
            <person name="Beltz S.B."/>
            <person name="Mack B.M."/>
        </authorList>
    </citation>
    <scope>NUCLEOTIDE SEQUENCE [LARGE SCALE GENOMIC DNA]</scope>
    <source>
        <strain evidence="6 7">SRRC1468</strain>
    </source>
</reference>
<keyword evidence="3" id="KW-0436">Ligase</keyword>
<dbReference type="InterPro" id="IPR001242">
    <property type="entry name" value="Condensation_dom"/>
</dbReference>